<feature type="transmembrane region" description="Helical" evidence="5">
    <location>
        <begin position="178"/>
        <end position="198"/>
    </location>
</feature>
<feature type="transmembrane region" description="Helical" evidence="5">
    <location>
        <begin position="205"/>
        <end position="224"/>
    </location>
</feature>
<organism evidence="6 7">
    <name type="scientific">Meganyctiphanes norvegica</name>
    <name type="common">Northern krill</name>
    <name type="synonym">Thysanopoda norvegica</name>
    <dbReference type="NCBI Taxonomy" id="48144"/>
    <lineage>
        <taxon>Eukaryota</taxon>
        <taxon>Metazoa</taxon>
        <taxon>Ecdysozoa</taxon>
        <taxon>Arthropoda</taxon>
        <taxon>Crustacea</taxon>
        <taxon>Multicrustacea</taxon>
        <taxon>Malacostraca</taxon>
        <taxon>Eumalacostraca</taxon>
        <taxon>Eucarida</taxon>
        <taxon>Euphausiacea</taxon>
        <taxon>Euphausiidae</taxon>
        <taxon>Meganyctiphanes</taxon>
    </lineage>
</organism>
<dbReference type="GO" id="GO:0022857">
    <property type="term" value="F:transmembrane transporter activity"/>
    <property type="evidence" value="ECO:0007669"/>
    <property type="project" value="InterPro"/>
</dbReference>
<keyword evidence="3 5" id="KW-1133">Transmembrane helix</keyword>
<evidence type="ECO:0000256" key="2">
    <source>
        <dbReference type="ARBA" id="ARBA00022692"/>
    </source>
</evidence>
<keyword evidence="2 5" id="KW-0812">Transmembrane</keyword>
<evidence type="ECO:0000313" key="6">
    <source>
        <dbReference type="EMBL" id="CAL4064323.1"/>
    </source>
</evidence>
<evidence type="ECO:0000256" key="3">
    <source>
        <dbReference type="ARBA" id="ARBA00022989"/>
    </source>
</evidence>
<sequence>MVYPAFMLTMEVCYPSLRPTVGVMLALPYALMMIILSGMAYCISNWRYLQLAASTPSLVLFPLVCIVDESPRWLLVMGKVQECAKVLKRAARLNSVTLGEKDNVTNTLNNIYMEQLSQSSSSEATNSRCRSWLGGAWALVETSIIRRISLTLMLIWLLQGVLYLGIPLGSDSFSSPFLYMALMGCAEIPAYTVTAPITKRLGRRIVAGSGLLIAGTLILIIMLINQTGLYNEWADLIIMMFAYLFTCTAYQVNFIYAPELFPTTVRPWGTTVCTLLANLGFSIPPFLQDTIAPDVPWLTAAVFGVCGLISGALVFTLPETNGLPLLDTVADLTQRLAGKDNYKLEQEQPDYDNNAYKGDAIHRKSTQIFVVQESSYVKNENNHISSIQSDEMK</sequence>
<feature type="transmembrane region" description="Helical" evidence="5">
    <location>
        <begin position="298"/>
        <end position="317"/>
    </location>
</feature>
<protein>
    <recommendedName>
        <fullName evidence="8">Major facilitator superfamily (MFS) profile domain-containing protein</fullName>
    </recommendedName>
</protein>
<feature type="transmembrane region" description="Helical" evidence="5">
    <location>
        <begin position="236"/>
        <end position="256"/>
    </location>
</feature>
<accession>A0AAV2PSE4</accession>
<comment type="subcellular location">
    <subcellularLocation>
        <location evidence="1">Membrane</location>
        <topology evidence="1">Multi-pass membrane protein</topology>
    </subcellularLocation>
</comment>
<dbReference type="SUPFAM" id="SSF103473">
    <property type="entry name" value="MFS general substrate transporter"/>
    <property type="match status" value="1"/>
</dbReference>
<dbReference type="Pfam" id="PF00083">
    <property type="entry name" value="Sugar_tr"/>
    <property type="match status" value="1"/>
</dbReference>
<dbReference type="InterPro" id="IPR036259">
    <property type="entry name" value="MFS_trans_sf"/>
</dbReference>
<feature type="transmembrane region" description="Helical" evidence="5">
    <location>
        <begin position="148"/>
        <end position="166"/>
    </location>
</feature>
<dbReference type="EMBL" id="CAXKWB010001417">
    <property type="protein sequence ID" value="CAL4064323.1"/>
    <property type="molecule type" value="Genomic_DNA"/>
</dbReference>
<evidence type="ECO:0000256" key="1">
    <source>
        <dbReference type="ARBA" id="ARBA00004141"/>
    </source>
</evidence>
<gene>
    <name evidence="6" type="ORF">MNOR_LOCUS3972</name>
</gene>
<reference evidence="6 7" key="1">
    <citation type="submission" date="2024-05" db="EMBL/GenBank/DDBJ databases">
        <authorList>
            <person name="Wallberg A."/>
        </authorList>
    </citation>
    <scope>NUCLEOTIDE SEQUENCE [LARGE SCALE GENOMIC DNA]</scope>
</reference>
<feature type="non-terminal residue" evidence="6">
    <location>
        <position position="393"/>
    </location>
</feature>
<keyword evidence="4 5" id="KW-0472">Membrane</keyword>
<dbReference type="Gene3D" id="1.20.1250.20">
    <property type="entry name" value="MFS general substrate transporter like domains"/>
    <property type="match status" value="1"/>
</dbReference>
<dbReference type="InterPro" id="IPR005828">
    <property type="entry name" value="MFS_sugar_transport-like"/>
</dbReference>
<evidence type="ECO:0000313" key="7">
    <source>
        <dbReference type="Proteomes" id="UP001497623"/>
    </source>
</evidence>
<feature type="transmembrane region" description="Helical" evidence="5">
    <location>
        <begin position="20"/>
        <end position="43"/>
    </location>
</feature>
<evidence type="ECO:0000256" key="4">
    <source>
        <dbReference type="ARBA" id="ARBA00023136"/>
    </source>
</evidence>
<dbReference type="PANTHER" id="PTHR24064">
    <property type="entry name" value="SOLUTE CARRIER FAMILY 22 MEMBER"/>
    <property type="match status" value="1"/>
</dbReference>
<name>A0AAV2PSE4_MEGNR</name>
<feature type="transmembrane region" description="Helical" evidence="5">
    <location>
        <begin position="268"/>
        <end position="286"/>
    </location>
</feature>
<evidence type="ECO:0008006" key="8">
    <source>
        <dbReference type="Google" id="ProtNLM"/>
    </source>
</evidence>
<dbReference type="GO" id="GO:0016020">
    <property type="term" value="C:membrane"/>
    <property type="evidence" value="ECO:0007669"/>
    <property type="project" value="UniProtKB-SubCell"/>
</dbReference>
<proteinExistence type="predicted"/>
<evidence type="ECO:0000256" key="5">
    <source>
        <dbReference type="SAM" id="Phobius"/>
    </source>
</evidence>
<comment type="caution">
    <text evidence="6">The sequence shown here is derived from an EMBL/GenBank/DDBJ whole genome shotgun (WGS) entry which is preliminary data.</text>
</comment>
<dbReference type="Proteomes" id="UP001497623">
    <property type="component" value="Unassembled WGS sequence"/>
</dbReference>
<keyword evidence="7" id="KW-1185">Reference proteome</keyword>
<dbReference type="AlphaFoldDB" id="A0AAV2PSE4"/>